<organism evidence="2 3">
    <name type="scientific">Strix occidentalis caurina</name>
    <name type="common">northern spotted owl</name>
    <dbReference type="NCBI Taxonomy" id="311401"/>
    <lineage>
        <taxon>Eukaryota</taxon>
        <taxon>Metazoa</taxon>
        <taxon>Chordata</taxon>
        <taxon>Craniata</taxon>
        <taxon>Vertebrata</taxon>
        <taxon>Euteleostomi</taxon>
        <taxon>Archelosauria</taxon>
        <taxon>Archosauria</taxon>
        <taxon>Dinosauria</taxon>
        <taxon>Saurischia</taxon>
        <taxon>Theropoda</taxon>
        <taxon>Coelurosauria</taxon>
        <taxon>Aves</taxon>
        <taxon>Neognathae</taxon>
        <taxon>Neoaves</taxon>
        <taxon>Telluraves</taxon>
        <taxon>Strigiformes</taxon>
        <taxon>Strigidae</taxon>
        <taxon>Strix</taxon>
    </lineage>
</organism>
<accession>A0A8D0KXR5</accession>
<evidence type="ECO:0000256" key="1">
    <source>
        <dbReference type="SAM" id="Phobius"/>
    </source>
</evidence>
<dbReference type="AlphaFoldDB" id="A0A8D0KXR5"/>
<dbReference type="Ensembl" id="ENSSOCT00000016839.1">
    <property type="protein sequence ID" value="ENSSOCP00000016418.1"/>
    <property type="gene ID" value="ENSSOCG00000012356.1"/>
</dbReference>
<evidence type="ECO:0000313" key="3">
    <source>
        <dbReference type="Proteomes" id="UP000694551"/>
    </source>
</evidence>
<proteinExistence type="predicted"/>
<protein>
    <submittedName>
        <fullName evidence="2">Uncharacterized protein</fullName>
    </submittedName>
</protein>
<keyword evidence="1" id="KW-0472">Membrane</keyword>
<evidence type="ECO:0000313" key="2">
    <source>
        <dbReference type="Ensembl" id="ENSSOCP00000016418.1"/>
    </source>
</evidence>
<feature type="transmembrane region" description="Helical" evidence="1">
    <location>
        <begin position="12"/>
        <end position="30"/>
    </location>
</feature>
<name>A0A8D0KXR5_STROC</name>
<keyword evidence="1" id="KW-1133">Transmembrane helix</keyword>
<keyword evidence="1" id="KW-0812">Transmembrane</keyword>
<reference evidence="2" key="1">
    <citation type="submission" date="2025-08" db="UniProtKB">
        <authorList>
            <consortium name="Ensembl"/>
        </authorList>
    </citation>
    <scope>IDENTIFICATION</scope>
</reference>
<dbReference type="Proteomes" id="UP000694551">
    <property type="component" value="Unplaced"/>
</dbReference>
<reference evidence="2" key="2">
    <citation type="submission" date="2025-09" db="UniProtKB">
        <authorList>
            <consortium name="Ensembl"/>
        </authorList>
    </citation>
    <scope>IDENTIFICATION</scope>
</reference>
<keyword evidence="3" id="KW-1185">Reference proteome</keyword>
<sequence length="80" mass="9306">PVCCFKCTVLLFSYYMFSVLLFTILMLALARMPTRHSALQPRTPRLRRSGGLSLPSSWDYRHAPPCPYFIFCIPRPYSVF</sequence>